<feature type="compositionally biased region" description="Polar residues" evidence="1">
    <location>
        <begin position="300"/>
        <end position="310"/>
    </location>
</feature>
<feature type="region of interest" description="Disordered" evidence="1">
    <location>
        <begin position="288"/>
        <end position="315"/>
    </location>
</feature>
<organism evidence="2 3">
    <name type="scientific">Rhizoctonia solani</name>
    <dbReference type="NCBI Taxonomy" id="456999"/>
    <lineage>
        <taxon>Eukaryota</taxon>
        <taxon>Fungi</taxon>
        <taxon>Dikarya</taxon>
        <taxon>Basidiomycota</taxon>
        <taxon>Agaricomycotina</taxon>
        <taxon>Agaricomycetes</taxon>
        <taxon>Cantharellales</taxon>
        <taxon>Ceratobasidiaceae</taxon>
        <taxon>Rhizoctonia</taxon>
    </lineage>
</organism>
<evidence type="ECO:0000313" key="3">
    <source>
        <dbReference type="Proteomes" id="UP000602905"/>
    </source>
</evidence>
<gene>
    <name evidence="2" type="ORF">RHS03_06176</name>
</gene>
<accession>A0A8H7HQY4</accession>
<dbReference type="EMBL" id="JACYCD010000067">
    <property type="protein sequence ID" value="KAF8703693.1"/>
    <property type="molecule type" value="Genomic_DNA"/>
</dbReference>
<dbReference type="Proteomes" id="UP000602905">
    <property type="component" value="Unassembled WGS sequence"/>
</dbReference>
<protein>
    <submittedName>
        <fullName evidence="2">Uncharacterized protein</fullName>
    </submittedName>
</protein>
<evidence type="ECO:0000256" key="1">
    <source>
        <dbReference type="SAM" id="MobiDB-lite"/>
    </source>
</evidence>
<reference evidence="2" key="1">
    <citation type="submission" date="2020-09" db="EMBL/GenBank/DDBJ databases">
        <title>Comparative genome analyses of four rice-infecting Rhizoctonia solani isolates reveal extensive enrichment of homogalacturonan modification genes.</title>
        <authorList>
            <person name="Lee D.-Y."/>
            <person name="Jeon J."/>
            <person name="Kim K.-T."/>
            <person name="Cheong K."/>
            <person name="Song H."/>
            <person name="Choi G."/>
            <person name="Ko J."/>
            <person name="Opiyo S.O."/>
            <person name="Zuo S."/>
            <person name="Madhav S."/>
            <person name="Lee Y.-H."/>
            <person name="Wang G.-L."/>
        </authorList>
    </citation>
    <scope>NUCLEOTIDE SEQUENCE</scope>
    <source>
        <strain evidence="2">AG1-IA WGL</strain>
    </source>
</reference>
<evidence type="ECO:0000313" key="2">
    <source>
        <dbReference type="EMBL" id="KAF8703693.1"/>
    </source>
</evidence>
<dbReference type="OrthoDB" id="3143494at2759"/>
<sequence>MSTKTTLTVFTTASSVCKTPERFNTWLGEVQVDPNVRRTLPDQITDMVDESLQLPAWLFDPNSHYYQTFESVYPGRLHRWNLRRPATNSEPQNESTSKDLVHALHHILYVQDRHAVLSGSECHKKIHSESDLRQPLDRLAAHVWCTEVGTRDGFCFRSECTVKLPNTNIVRIADSTVDSILFLFNPNPQNSGSFKVIPTPVRAGLTCTTDMVDTLELVHWVTEYKKSDLAAVQRQVYYGMVSSLWQRRALGRMEDFVFGAAHNEQDLVVYAARWEMIPVEQSGEIARDINHPDTPAEGPSNFTATQPRQRTSTDVRHSAPPVIVVYEIATYQTVNLNHMIQFYLLMRASRHLAGQYQEEILRTPFIDVKEMAEEQGLYNWFSPPRRKDTTKSPSGLGSIHEEPGPSGAQEAILVADPQNEAEWRAEWDLDRRRAIEICGDGSLKGLKDNTSGGTEADWNDRMSSYLSSLY</sequence>
<feature type="non-terminal residue" evidence="2">
    <location>
        <position position="470"/>
    </location>
</feature>
<feature type="region of interest" description="Disordered" evidence="1">
    <location>
        <begin position="380"/>
        <end position="407"/>
    </location>
</feature>
<dbReference type="AlphaFoldDB" id="A0A8H7HQY4"/>
<name>A0A8H7HQY4_9AGAM</name>
<proteinExistence type="predicted"/>
<comment type="caution">
    <text evidence="2">The sequence shown here is derived from an EMBL/GenBank/DDBJ whole genome shotgun (WGS) entry which is preliminary data.</text>
</comment>